<reference evidence="5 6" key="1">
    <citation type="submission" date="2018-08" db="EMBL/GenBank/DDBJ databases">
        <title>A genome reference for cultivated species of the human gut microbiota.</title>
        <authorList>
            <person name="Zou Y."/>
            <person name="Xue W."/>
            <person name="Luo G."/>
        </authorList>
    </citation>
    <scope>NUCLEOTIDE SEQUENCE [LARGE SCALE GENOMIC DNA]</scope>
    <source>
        <strain evidence="5 6">AF43-2</strain>
    </source>
</reference>
<dbReference type="EMBL" id="QRNN01000108">
    <property type="protein sequence ID" value="RHK45321.1"/>
    <property type="molecule type" value="Genomic_DNA"/>
</dbReference>
<evidence type="ECO:0000256" key="3">
    <source>
        <dbReference type="ARBA" id="ARBA00023014"/>
    </source>
</evidence>
<dbReference type="SUPFAM" id="SSF54862">
    <property type="entry name" value="4Fe-4S ferredoxins"/>
    <property type="match status" value="1"/>
</dbReference>
<dbReference type="Pfam" id="PF12838">
    <property type="entry name" value="Fer4_7"/>
    <property type="match status" value="1"/>
</dbReference>
<evidence type="ECO:0000313" key="5">
    <source>
        <dbReference type="EMBL" id="RHK45321.1"/>
    </source>
</evidence>
<dbReference type="PANTHER" id="PTHR43193:SF2">
    <property type="entry name" value="POLYFERREDOXIN PROTEIN FWDF"/>
    <property type="match status" value="1"/>
</dbReference>
<dbReference type="PANTHER" id="PTHR43193">
    <property type="match status" value="1"/>
</dbReference>
<dbReference type="InterPro" id="IPR017896">
    <property type="entry name" value="4Fe4S_Fe-S-bd"/>
</dbReference>
<gene>
    <name evidence="5" type="ORF">DW064_15045</name>
</gene>
<dbReference type="Pfam" id="PF04432">
    <property type="entry name" value="FrhB_FdhB_C"/>
    <property type="match status" value="1"/>
</dbReference>
<dbReference type="GO" id="GO:0051536">
    <property type="term" value="F:iron-sulfur cluster binding"/>
    <property type="evidence" value="ECO:0007669"/>
    <property type="project" value="UniProtKB-KW"/>
</dbReference>
<keyword evidence="3" id="KW-0411">Iron-sulfur</keyword>
<dbReference type="InterPro" id="IPR017900">
    <property type="entry name" value="4Fe4S_Fe_S_CS"/>
</dbReference>
<sequence length="391" mass="45154">MRIQKHKDDCCGCTACASICPRQAITMKPDSLGFLYPEVDESLCIDCGRCVKICSFKKNYETPFRLDAIKTYAGRHRDLKQVDKSQSGAAFVVLSDYILAHGGVVYGVGYKDKFRPVHKRATTVEERDEFRGSKYVQSDMTGIIPQIKQDLKDGKLVMFTGTACQVSAVSTYFGKSSLRERLFLMDIVCHGVAAPYVWRDYIDFLESNGQKMTSVNFRDKRYGGWHYGDETFTYVDGSTHVYHYHFYTLMNLRYSCYQCPFTNYRRTSDITVADFWGIEKTCAADLGKDNKGCSLFLINTEKGDVWFDKSKNELDYMPVPLEKTRQLHLCKPSAFDKHRANFERDYTSLGFAYVRKKYGDVGIYYYIAWIKRRIIKWVYPIAKPILGIIRK</sequence>
<accession>A0AA92V473</accession>
<dbReference type="PROSITE" id="PS00198">
    <property type="entry name" value="4FE4S_FER_1"/>
    <property type="match status" value="1"/>
</dbReference>
<feature type="domain" description="4Fe-4S ferredoxin-type" evidence="4">
    <location>
        <begin position="35"/>
        <end position="64"/>
    </location>
</feature>
<name>A0AA92V473_9BACT</name>
<dbReference type="GO" id="GO:0046872">
    <property type="term" value="F:metal ion binding"/>
    <property type="evidence" value="ECO:0007669"/>
    <property type="project" value="UniProtKB-KW"/>
</dbReference>
<evidence type="ECO:0000313" key="6">
    <source>
        <dbReference type="Proteomes" id="UP000284562"/>
    </source>
</evidence>
<dbReference type="PROSITE" id="PS51379">
    <property type="entry name" value="4FE4S_FER_2"/>
    <property type="match status" value="2"/>
</dbReference>
<protein>
    <submittedName>
        <fullName evidence="5">4Fe-4S dicluster domain-containing protein</fullName>
    </submittedName>
</protein>
<dbReference type="AlphaFoldDB" id="A0AA92V473"/>
<proteinExistence type="predicted"/>
<keyword evidence="1" id="KW-0479">Metal-binding</keyword>
<evidence type="ECO:0000256" key="1">
    <source>
        <dbReference type="ARBA" id="ARBA00022723"/>
    </source>
</evidence>
<evidence type="ECO:0000259" key="4">
    <source>
        <dbReference type="PROSITE" id="PS51379"/>
    </source>
</evidence>
<evidence type="ECO:0000256" key="2">
    <source>
        <dbReference type="ARBA" id="ARBA00023004"/>
    </source>
</evidence>
<feature type="domain" description="4Fe-4S ferredoxin-type" evidence="4">
    <location>
        <begin position="1"/>
        <end position="30"/>
    </location>
</feature>
<comment type="caution">
    <text evidence="5">The sequence shown here is derived from an EMBL/GenBank/DDBJ whole genome shotgun (WGS) entry which is preliminary data.</text>
</comment>
<dbReference type="InterPro" id="IPR052977">
    <property type="entry name" value="Polyferredoxin-like_ET"/>
</dbReference>
<keyword evidence="2" id="KW-0408">Iron</keyword>
<dbReference type="InterPro" id="IPR007525">
    <property type="entry name" value="FrhB_FdhB_C"/>
</dbReference>
<organism evidence="5 6">
    <name type="scientific">Segatella copri</name>
    <dbReference type="NCBI Taxonomy" id="165179"/>
    <lineage>
        <taxon>Bacteria</taxon>
        <taxon>Pseudomonadati</taxon>
        <taxon>Bacteroidota</taxon>
        <taxon>Bacteroidia</taxon>
        <taxon>Bacteroidales</taxon>
        <taxon>Prevotellaceae</taxon>
        <taxon>Segatella</taxon>
    </lineage>
</organism>
<dbReference type="Proteomes" id="UP000284562">
    <property type="component" value="Unassembled WGS sequence"/>
</dbReference>
<dbReference type="Gene3D" id="3.30.70.20">
    <property type="match status" value="1"/>
</dbReference>